<proteinExistence type="predicted"/>
<evidence type="ECO:0000313" key="1">
    <source>
        <dbReference type="EMBL" id="DAF60857.1"/>
    </source>
</evidence>
<reference evidence="1" key="1">
    <citation type="journal article" date="2021" name="Proc. Natl. Acad. Sci. U.S.A.">
        <title>A Catalog of Tens of Thousands of Viruses from Human Metagenomes Reveals Hidden Associations with Chronic Diseases.</title>
        <authorList>
            <person name="Tisza M.J."/>
            <person name="Buck C.B."/>
        </authorList>
    </citation>
    <scope>NUCLEOTIDE SEQUENCE</scope>
    <source>
        <strain evidence="1">CtVDC13</strain>
    </source>
</reference>
<organism evidence="1">
    <name type="scientific">Siphoviridae sp. ctVDC13</name>
    <dbReference type="NCBI Taxonomy" id="2827880"/>
    <lineage>
        <taxon>Viruses</taxon>
        <taxon>Duplodnaviria</taxon>
        <taxon>Heunggongvirae</taxon>
        <taxon>Uroviricota</taxon>
        <taxon>Caudoviricetes</taxon>
    </lineage>
</organism>
<name>A0A8S5TC60_9CAUD</name>
<protein>
    <submittedName>
        <fullName evidence="1">Uncharacterized protein</fullName>
    </submittedName>
</protein>
<dbReference type="EMBL" id="BK032798">
    <property type="protein sequence ID" value="DAF60857.1"/>
    <property type="molecule type" value="Genomic_DNA"/>
</dbReference>
<accession>A0A8S5TC60</accession>
<sequence>MLQLALSDFYQSFPRRLSGSTRWQSCVLFLYAHKHLAPKKAFI</sequence>